<organism evidence="2 4">
    <name type="scientific">Pseudodesulfovibrio indicus</name>
    <dbReference type="NCBI Taxonomy" id="1716143"/>
    <lineage>
        <taxon>Bacteria</taxon>
        <taxon>Pseudomonadati</taxon>
        <taxon>Thermodesulfobacteriota</taxon>
        <taxon>Desulfovibrionia</taxon>
        <taxon>Desulfovibrionales</taxon>
        <taxon>Desulfovibrionaceae</taxon>
    </lineage>
</organism>
<dbReference type="Proteomes" id="UP000295506">
    <property type="component" value="Unassembled WGS sequence"/>
</dbReference>
<dbReference type="OrthoDB" id="5679056at2"/>
<dbReference type="RefSeq" id="WP_066798936.1">
    <property type="nucleotide sequence ID" value="NZ_CP014206.1"/>
</dbReference>
<name>A0A140D8W6_9BACT</name>
<dbReference type="AlphaFoldDB" id="A0A140D8W6"/>
<gene>
    <name evidence="1" type="ORF">AWY79_00170</name>
    <name evidence="2" type="ORF">EDC59_11394</name>
</gene>
<keyword evidence="3" id="KW-1185">Reference proteome</keyword>
<evidence type="ECO:0000313" key="3">
    <source>
        <dbReference type="Proteomes" id="UP000055611"/>
    </source>
</evidence>
<dbReference type="EMBL" id="CP014206">
    <property type="protein sequence ID" value="AMK09633.1"/>
    <property type="molecule type" value="Genomic_DNA"/>
</dbReference>
<protein>
    <submittedName>
        <fullName evidence="2">Gp16 family phage-associated protein</fullName>
    </submittedName>
</protein>
<dbReference type="NCBIfam" id="TIGR04111">
    <property type="entry name" value="BcepMu_gp16"/>
    <property type="match status" value="1"/>
</dbReference>
<evidence type="ECO:0000313" key="4">
    <source>
        <dbReference type="Proteomes" id="UP000295506"/>
    </source>
</evidence>
<proteinExistence type="predicted"/>
<dbReference type="EMBL" id="SOBK01000013">
    <property type="protein sequence ID" value="TDT86418.1"/>
    <property type="molecule type" value="Genomic_DNA"/>
</dbReference>
<dbReference type="KEGG" id="dej:AWY79_00170"/>
<dbReference type="InterPro" id="IPR026365">
    <property type="entry name" value="BcepMu_gp16"/>
</dbReference>
<accession>A0A140D8W6</accession>
<reference evidence="2 4" key="2">
    <citation type="submission" date="2019-03" db="EMBL/GenBank/DDBJ databases">
        <title>Genomic Encyclopedia of Type Strains, Phase IV (KMG-IV): sequencing the most valuable type-strain genomes for metagenomic binning, comparative biology and taxonomic classification.</title>
        <authorList>
            <person name="Goeker M."/>
        </authorList>
    </citation>
    <scope>NUCLEOTIDE SEQUENCE [LARGE SCALE GENOMIC DNA]</scope>
    <source>
        <strain evidence="2 4">DSM 101483</strain>
    </source>
</reference>
<evidence type="ECO:0000313" key="2">
    <source>
        <dbReference type="EMBL" id="TDT86418.1"/>
    </source>
</evidence>
<sequence>MPRTSKEVLEDFARKGVSIAAWARAKGYDADLTRAILRNERAAIRGQSHNIAVELGLKDGEIVREHDIATAMTA</sequence>
<reference evidence="1 3" key="1">
    <citation type="journal article" date="2016" name="Front. Microbiol.">
        <title>Genome Sequence of the Piezophilic, Mesophilic Sulfate-Reducing Bacterium Desulfovibrio indicus J2T.</title>
        <authorList>
            <person name="Cao J."/>
            <person name="Maignien L."/>
            <person name="Shao Z."/>
            <person name="Alain K."/>
            <person name="Jebbar M."/>
        </authorList>
    </citation>
    <scope>NUCLEOTIDE SEQUENCE [LARGE SCALE GENOMIC DNA]</scope>
    <source>
        <strain evidence="1 3">J2</strain>
    </source>
</reference>
<evidence type="ECO:0000313" key="1">
    <source>
        <dbReference type="EMBL" id="AMK09633.1"/>
    </source>
</evidence>
<dbReference type="Proteomes" id="UP000055611">
    <property type="component" value="Chromosome"/>
</dbReference>